<accession>A0A834SR99</accession>
<keyword evidence="3" id="KW-1185">Reference proteome</keyword>
<evidence type="ECO:0000256" key="1">
    <source>
        <dbReference type="SAM" id="MobiDB-lite"/>
    </source>
</evidence>
<evidence type="ECO:0000313" key="3">
    <source>
        <dbReference type="Proteomes" id="UP000634136"/>
    </source>
</evidence>
<feature type="region of interest" description="Disordered" evidence="1">
    <location>
        <begin position="138"/>
        <end position="180"/>
    </location>
</feature>
<comment type="caution">
    <text evidence="2">The sequence shown here is derived from an EMBL/GenBank/DDBJ whole genome shotgun (WGS) entry which is preliminary data.</text>
</comment>
<dbReference type="Proteomes" id="UP000634136">
    <property type="component" value="Unassembled WGS sequence"/>
</dbReference>
<feature type="compositionally biased region" description="Basic and acidic residues" evidence="1">
    <location>
        <begin position="145"/>
        <end position="157"/>
    </location>
</feature>
<reference evidence="2" key="1">
    <citation type="submission" date="2020-09" db="EMBL/GenBank/DDBJ databases">
        <title>Genome-Enabled Discovery of Anthraquinone Biosynthesis in Senna tora.</title>
        <authorList>
            <person name="Kang S.-H."/>
            <person name="Pandey R.P."/>
            <person name="Lee C.-M."/>
            <person name="Sim J.-S."/>
            <person name="Jeong J.-T."/>
            <person name="Choi B.-S."/>
            <person name="Jung M."/>
            <person name="Ginzburg D."/>
            <person name="Zhao K."/>
            <person name="Won S.Y."/>
            <person name="Oh T.-J."/>
            <person name="Yu Y."/>
            <person name="Kim N.-H."/>
            <person name="Lee O.R."/>
            <person name="Lee T.-H."/>
            <person name="Bashyal P."/>
            <person name="Kim T.-S."/>
            <person name="Lee W.-H."/>
            <person name="Kawkins C."/>
            <person name="Kim C.-K."/>
            <person name="Kim J.S."/>
            <person name="Ahn B.O."/>
            <person name="Rhee S.Y."/>
            <person name="Sohng J.K."/>
        </authorList>
    </citation>
    <scope>NUCLEOTIDE SEQUENCE</scope>
    <source>
        <tissue evidence="2">Leaf</tissue>
    </source>
</reference>
<name>A0A834SR99_9FABA</name>
<evidence type="ECO:0000313" key="2">
    <source>
        <dbReference type="EMBL" id="KAF7808362.1"/>
    </source>
</evidence>
<dbReference type="EMBL" id="JAAIUW010000011">
    <property type="protein sequence ID" value="KAF7808362.1"/>
    <property type="molecule type" value="Genomic_DNA"/>
</dbReference>
<gene>
    <name evidence="2" type="ORF">G2W53_035105</name>
</gene>
<organism evidence="2 3">
    <name type="scientific">Senna tora</name>
    <dbReference type="NCBI Taxonomy" id="362788"/>
    <lineage>
        <taxon>Eukaryota</taxon>
        <taxon>Viridiplantae</taxon>
        <taxon>Streptophyta</taxon>
        <taxon>Embryophyta</taxon>
        <taxon>Tracheophyta</taxon>
        <taxon>Spermatophyta</taxon>
        <taxon>Magnoliopsida</taxon>
        <taxon>eudicotyledons</taxon>
        <taxon>Gunneridae</taxon>
        <taxon>Pentapetalae</taxon>
        <taxon>rosids</taxon>
        <taxon>fabids</taxon>
        <taxon>Fabales</taxon>
        <taxon>Fabaceae</taxon>
        <taxon>Caesalpinioideae</taxon>
        <taxon>Cassia clade</taxon>
        <taxon>Senna</taxon>
    </lineage>
</organism>
<protein>
    <submittedName>
        <fullName evidence="2">Uncharacterized protein</fullName>
    </submittedName>
</protein>
<sequence>MGEKLPGLFLLWHQYPKYFPWCFGSLGRKGDLAVSACLSSVSRSSSLEREEVVEEASLAQGSSVVVLEASIFSLSIATMISSVDESSFSCSPLPASQLLTESEVQLKVLEKLDRSFAPKTSASRDIYSSKGSYAAARSLSTVTHSGDDEVQRQRRQEMAATATANSQPPRVFFPSRAFFP</sequence>
<proteinExistence type="predicted"/>
<dbReference type="AlphaFoldDB" id="A0A834SR99"/>